<dbReference type="OrthoDB" id="9998495at2759"/>
<dbReference type="InterPro" id="IPR029058">
    <property type="entry name" value="AB_hydrolase_fold"/>
</dbReference>
<dbReference type="SUPFAM" id="SSF53474">
    <property type="entry name" value="alpha/beta-Hydrolases"/>
    <property type="match status" value="1"/>
</dbReference>
<evidence type="ECO:0000259" key="1">
    <source>
        <dbReference type="Pfam" id="PF12697"/>
    </source>
</evidence>
<organism evidence="3">
    <name type="scientific">Micromonas pusilla (strain CCMP1545)</name>
    <name type="common">Picoplanktonic green alga</name>
    <dbReference type="NCBI Taxonomy" id="564608"/>
    <lineage>
        <taxon>Eukaryota</taxon>
        <taxon>Viridiplantae</taxon>
        <taxon>Chlorophyta</taxon>
        <taxon>Mamiellophyceae</taxon>
        <taxon>Mamiellales</taxon>
        <taxon>Mamiellaceae</taxon>
        <taxon>Micromonas</taxon>
    </lineage>
</organism>
<sequence length="352" mass="37831">MGPEPELGGRCRADDGTWLAWELALPRAGASPSRPLVILVNGLSNDGMQWRRLKPAMTRTHAVLSWDYRGHGCSADPTDVSSVSIRALAGDLERVLADARVRSGGAVSTRRVALVAYSLGCQVALEWCRGNSHRVCGLALVLGSCRHAMTGALRWKPVADVAAAAMRIAPAPAAYAWDCFTAFAFAFSYASHLAARLFGILRVKYVDFEPFYRHLKRLHAGSYTRMLISGQEHSAMDVLELVDRREIPTLIVTGGKDVTASASGVRAMHHAAPRADFVHLPGACHAGMIGEAEAVGDAIGAFLDRAAETLEFNRARVLAATGVDIFAEDADEDDEDAVYFSRSAPTSPTTRG</sequence>
<dbReference type="GeneID" id="9684212"/>
<dbReference type="GO" id="GO:0016020">
    <property type="term" value="C:membrane"/>
    <property type="evidence" value="ECO:0007669"/>
    <property type="project" value="TreeGrafter"/>
</dbReference>
<dbReference type="PANTHER" id="PTHR43798">
    <property type="entry name" value="MONOACYLGLYCEROL LIPASE"/>
    <property type="match status" value="1"/>
</dbReference>
<proteinExistence type="predicted"/>
<keyword evidence="3" id="KW-1185">Reference proteome</keyword>
<dbReference type="Proteomes" id="UP000001876">
    <property type="component" value="Unassembled WGS sequence"/>
</dbReference>
<dbReference type="Pfam" id="PF12697">
    <property type="entry name" value="Abhydrolase_6"/>
    <property type="match status" value="1"/>
</dbReference>
<protein>
    <submittedName>
        <fullName evidence="2">Predicted protein</fullName>
    </submittedName>
</protein>
<dbReference type="InterPro" id="IPR000073">
    <property type="entry name" value="AB_hydrolase_1"/>
</dbReference>
<dbReference type="KEGG" id="mpp:MICPUCDRAFT_57891"/>
<reference evidence="2 3" key="1">
    <citation type="journal article" date="2009" name="Science">
        <title>Green evolution and dynamic adaptations revealed by genomes of the marine picoeukaryotes Micromonas.</title>
        <authorList>
            <person name="Worden A.Z."/>
            <person name="Lee J.H."/>
            <person name="Mock T."/>
            <person name="Rouze P."/>
            <person name="Simmons M.P."/>
            <person name="Aerts A.L."/>
            <person name="Allen A.E."/>
            <person name="Cuvelier M.L."/>
            <person name="Derelle E."/>
            <person name="Everett M.V."/>
            <person name="Foulon E."/>
            <person name="Grimwood J."/>
            <person name="Gundlach H."/>
            <person name="Henrissat B."/>
            <person name="Napoli C."/>
            <person name="McDonald S.M."/>
            <person name="Parker M.S."/>
            <person name="Rombauts S."/>
            <person name="Salamov A."/>
            <person name="Von Dassow P."/>
            <person name="Badger J.H."/>
            <person name="Coutinho P.M."/>
            <person name="Demir E."/>
            <person name="Dubchak I."/>
            <person name="Gentemann C."/>
            <person name="Eikrem W."/>
            <person name="Gready J.E."/>
            <person name="John U."/>
            <person name="Lanier W."/>
            <person name="Lindquist E.A."/>
            <person name="Lucas S."/>
            <person name="Mayer K.F."/>
            <person name="Moreau H."/>
            <person name="Not F."/>
            <person name="Otillar R."/>
            <person name="Panaud O."/>
            <person name="Pangilinan J."/>
            <person name="Paulsen I."/>
            <person name="Piegu B."/>
            <person name="Poliakov A."/>
            <person name="Robbens S."/>
            <person name="Schmutz J."/>
            <person name="Toulza E."/>
            <person name="Wyss T."/>
            <person name="Zelensky A."/>
            <person name="Zhou K."/>
            <person name="Armbrust E.V."/>
            <person name="Bhattacharya D."/>
            <person name="Goodenough U.W."/>
            <person name="Van de Peer Y."/>
            <person name="Grigoriev I.V."/>
        </authorList>
    </citation>
    <scope>NUCLEOTIDE SEQUENCE [LARGE SCALE GENOMIC DNA]</scope>
    <source>
        <strain evidence="2 3">CCMP1545</strain>
    </source>
</reference>
<dbReference type="PANTHER" id="PTHR43798:SF33">
    <property type="entry name" value="HYDROLASE, PUTATIVE (AFU_ORTHOLOGUE AFUA_2G14860)-RELATED"/>
    <property type="match status" value="1"/>
</dbReference>
<gene>
    <name evidence="2" type="ORF">MICPUCDRAFT_57891</name>
</gene>
<dbReference type="Gene3D" id="3.40.50.1820">
    <property type="entry name" value="alpha/beta hydrolase"/>
    <property type="match status" value="1"/>
</dbReference>
<dbReference type="InterPro" id="IPR050266">
    <property type="entry name" value="AB_hydrolase_sf"/>
</dbReference>
<dbReference type="AlphaFoldDB" id="C1MT03"/>
<evidence type="ECO:0000313" key="2">
    <source>
        <dbReference type="EMBL" id="EEH56865.1"/>
    </source>
</evidence>
<dbReference type="EMBL" id="GG663739">
    <property type="protein sequence ID" value="EEH56865.1"/>
    <property type="molecule type" value="Genomic_DNA"/>
</dbReference>
<dbReference type="OMA" id="TRVAWHT"/>
<evidence type="ECO:0000313" key="3">
    <source>
        <dbReference type="Proteomes" id="UP000001876"/>
    </source>
</evidence>
<name>C1MT03_MICPC</name>
<feature type="domain" description="AB hydrolase-1" evidence="1">
    <location>
        <begin position="37"/>
        <end position="295"/>
    </location>
</feature>
<accession>C1MT03</accession>
<dbReference type="RefSeq" id="XP_003058410.1">
    <property type="nucleotide sequence ID" value="XM_003058364.1"/>
</dbReference>